<dbReference type="InterPro" id="IPR001810">
    <property type="entry name" value="F-box_dom"/>
</dbReference>
<proteinExistence type="predicted"/>
<dbReference type="Pfam" id="PF00646">
    <property type="entry name" value="F-box"/>
    <property type="match status" value="1"/>
</dbReference>
<dbReference type="Pfam" id="PF24758">
    <property type="entry name" value="LRR_At5g56370"/>
    <property type="match status" value="1"/>
</dbReference>
<dbReference type="SUPFAM" id="SSF81383">
    <property type="entry name" value="F-box domain"/>
    <property type="match status" value="1"/>
</dbReference>
<gene>
    <name evidence="2" type="ORF">M0R45_016850</name>
</gene>
<reference evidence="2 3" key="1">
    <citation type="journal article" date="2023" name="G3 (Bethesda)">
        <title>A chromosome-length genome assembly and annotation of blackberry (Rubus argutus, cv. 'Hillquist').</title>
        <authorList>
            <person name="Bruna T."/>
            <person name="Aryal R."/>
            <person name="Dudchenko O."/>
            <person name="Sargent D.J."/>
            <person name="Mead D."/>
            <person name="Buti M."/>
            <person name="Cavallini A."/>
            <person name="Hytonen T."/>
            <person name="Andres J."/>
            <person name="Pham M."/>
            <person name="Weisz D."/>
            <person name="Mascagni F."/>
            <person name="Usai G."/>
            <person name="Natali L."/>
            <person name="Bassil N."/>
            <person name="Fernandez G.E."/>
            <person name="Lomsadze A."/>
            <person name="Armour M."/>
            <person name="Olukolu B."/>
            <person name="Poorten T."/>
            <person name="Britton C."/>
            <person name="Davik J."/>
            <person name="Ashrafi H."/>
            <person name="Aiden E.L."/>
            <person name="Borodovsky M."/>
            <person name="Worthington M."/>
        </authorList>
    </citation>
    <scope>NUCLEOTIDE SEQUENCE [LARGE SCALE GENOMIC DNA]</scope>
    <source>
        <strain evidence="2">PI 553951</strain>
    </source>
</reference>
<dbReference type="Gene3D" id="3.80.10.10">
    <property type="entry name" value="Ribonuclease Inhibitor"/>
    <property type="match status" value="1"/>
</dbReference>
<dbReference type="InterPro" id="IPR032675">
    <property type="entry name" value="LRR_dom_sf"/>
</dbReference>
<feature type="domain" description="FBD" evidence="1">
    <location>
        <begin position="382"/>
        <end position="453"/>
    </location>
</feature>
<dbReference type="InterPro" id="IPR006566">
    <property type="entry name" value="FBD"/>
</dbReference>
<dbReference type="InterPro" id="IPR036047">
    <property type="entry name" value="F-box-like_dom_sf"/>
</dbReference>
<organism evidence="2 3">
    <name type="scientific">Rubus argutus</name>
    <name type="common">Southern blackberry</name>
    <dbReference type="NCBI Taxonomy" id="59490"/>
    <lineage>
        <taxon>Eukaryota</taxon>
        <taxon>Viridiplantae</taxon>
        <taxon>Streptophyta</taxon>
        <taxon>Embryophyta</taxon>
        <taxon>Tracheophyta</taxon>
        <taxon>Spermatophyta</taxon>
        <taxon>Magnoliopsida</taxon>
        <taxon>eudicotyledons</taxon>
        <taxon>Gunneridae</taxon>
        <taxon>Pentapetalae</taxon>
        <taxon>rosids</taxon>
        <taxon>fabids</taxon>
        <taxon>Rosales</taxon>
        <taxon>Rosaceae</taxon>
        <taxon>Rosoideae</taxon>
        <taxon>Rosoideae incertae sedis</taxon>
        <taxon>Rubus</taxon>
    </lineage>
</organism>
<keyword evidence="3" id="KW-1185">Reference proteome</keyword>
<protein>
    <recommendedName>
        <fullName evidence="1">FBD domain-containing protein</fullName>
    </recommendedName>
</protein>
<evidence type="ECO:0000259" key="1">
    <source>
        <dbReference type="SMART" id="SM00579"/>
    </source>
</evidence>
<evidence type="ECO:0000313" key="2">
    <source>
        <dbReference type="EMBL" id="KAK9940179.1"/>
    </source>
</evidence>
<accession>A0AAW1XUB3</accession>
<comment type="caution">
    <text evidence="2">The sequence shown here is derived from an EMBL/GenBank/DDBJ whole genome shotgun (WGS) entry which is preliminary data.</text>
</comment>
<dbReference type="PANTHER" id="PTHR31900:SF34">
    <property type="entry name" value="EMB|CAB62440.1-RELATED"/>
    <property type="match status" value="1"/>
</dbReference>
<dbReference type="InterPro" id="IPR050232">
    <property type="entry name" value="FBL13/AtMIF1-like"/>
</dbReference>
<dbReference type="SUPFAM" id="SSF52047">
    <property type="entry name" value="RNI-like"/>
    <property type="match status" value="1"/>
</dbReference>
<dbReference type="Pfam" id="PF08387">
    <property type="entry name" value="FBD"/>
    <property type="match status" value="1"/>
</dbReference>
<dbReference type="SMART" id="SM00579">
    <property type="entry name" value="FBD"/>
    <property type="match status" value="1"/>
</dbReference>
<sequence length="457" mass="53027">MGSMVKPRARNQDRISELSGELVHRVFSFLPTVDAVRTTVLSKRWNKMWTKLETLDFDNKREFRKYKGVTSFATFVSRVLYFRDSSEIHKFRLNISCDCEYSPCIEDWICTAVWRNVVELDLCIKFSSGEETFMLPECIFRCKMLRVLKMNLTPWMVTCDPPTSGSFPSLKFLHVSVSEPEDEVMQKLFSCCPVLEGLTIDGTIEGDTRNGVNYNFKISAPELKTLSISLENIWELLDVSIDAPKLENFDLKRLGLTNCFFMGSAKSLVNASIAFREHFEVVYNYDLSNFAMGLLDQVSNVKSLSLSTHCLEDLHLPKDWHLPAFRNVNQLRLDFWDRSCWESLAVFLNSAPNLEHLVLEDRTEGHKEFSALHWNPPKYVPICLSSHLKTISFKGFKGLPVEMEMVKYLLKNGHLLNKMTIFTGLRLSYAKQEELYREFMMFHRETTCHVEFMQLQV</sequence>
<name>A0AAW1XUB3_RUBAR</name>
<dbReference type="InterPro" id="IPR055411">
    <property type="entry name" value="LRR_FXL15/At3g58940/PEG3-like"/>
</dbReference>
<dbReference type="Proteomes" id="UP001457282">
    <property type="component" value="Unassembled WGS sequence"/>
</dbReference>
<evidence type="ECO:0000313" key="3">
    <source>
        <dbReference type="Proteomes" id="UP001457282"/>
    </source>
</evidence>
<dbReference type="AlphaFoldDB" id="A0AAW1XUB3"/>
<dbReference type="PANTHER" id="PTHR31900">
    <property type="entry name" value="F-BOX/RNI SUPERFAMILY PROTEIN-RELATED"/>
    <property type="match status" value="1"/>
</dbReference>
<dbReference type="Gene3D" id="1.20.1280.50">
    <property type="match status" value="1"/>
</dbReference>
<dbReference type="EMBL" id="JBEDUW010000003">
    <property type="protein sequence ID" value="KAK9940179.1"/>
    <property type="molecule type" value="Genomic_DNA"/>
</dbReference>